<name>I0W714_9FLAO</name>
<evidence type="ECO:0000256" key="1">
    <source>
        <dbReference type="SAM" id="SignalP"/>
    </source>
</evidence>
<keyword evidence="3" id="KW-1185">Reference proteome</keyword>
<feature type="signal peptide" evidence="1">
    <location>
        <begin position="1"/>
        <end position="18"/>
    </location>
</feature>
<dbReference type="OrthoDB" id="1448121at2"/>
<dbReference type="EMBL" id="AJJU01000037">
    <property type="protein sequence ID" value="EID72180.1"/>
    <property type="molecule type" value="Genomic_DNA"/>
</dbReference>
<evidence type="ECO:0000313" key="2">
    <source>
        <dbReference type="EMBL" id="EID72180.1"/>
    </source>
</evidence>
<dbReference type="Pfam" id="PF14059">
    <property type="entry name" value="DUF4251"/>
    <property type="match status" value="1"/>
</dbReference>
<organism evidence="2 3">
    <name type="scientific">Imtechella halotolerans K1</name>
    <dbReference type="NCBI Taxonomy" id="946077"/>
    <lineage>
        <taxon>Bacteria</taxon>
        <taxon>Pseudomonadati</taxon>
        <taxon>Bacteroidota</taxon>
        <taxon>Flavobacteriia</taxon>
        <taxon>Flavobacteriales</taxon>
        <taxon>Flavobacteriaceae</taxon>
        <taxon>Imtechella</taxon>
    </lineage>
</organism>
<dbReference type="RefSeq" id="WP_008240917.1">
    <property type="nucleotide sequence ID" value="NZ_AJJU01000037.1"/>
</dbReference>
<evidence type="ECO:0008006" key="4">
    <source>
        <dbReference type="Google" id="ProtNLM"/>
    </source>
</evidence>
<dbReference type="AlphaFoldDB" id="I0W714"/>
<dbReference type="Proteomes" id="UP000005938">
    <property type="component" value="Unassembled WGS sequence"/>
</dbReference>
<feature type="chain" id="PRO_5003635958" description="DUF4251 domain-containing protein" evidence="1">
    <location>
        <begin position="19"/>
        <end position="187"/>
    </location>
</feature>
<sequence>MKASHLLRFAIPIWILLAVVSCSSSKEVATQAQLQQFNEMITNRTFMIESEWAEPQFTNAMSSIANAGLLPPGSSASRINLIGNSNYFKVMNDSISAYLPYFGERQMGGQYGSGNGIEIEGKAEKVQYTPGKKDSYQLQFSARDKENPTENYQVRIDLFPNNTAYITVLSSQRLSIRYTGRMTPIEE</sequence>
<proteinExistence type="predicted"/>
<reference evidence="2 3" key="1">
    <citation type="journal article" date="2012" name="J. Bacteriol.">
        <title>Genome Sequence of the Halotolerant Bacterium Imtechella halotolerans K1T.</title>
        <authorList>
            <person name="Kumar S."/>
            <person name="Vikram S."/>
            <person name="Subramanian S."/>
            <person name="Raghava G.P."/>
            <person name="Pinnaka A.K."/>
        </authorList>
    </citation>
    <scope>NUCLEOTIDE SEQUENCE [LARGE SCALE GENOMIC DNA]</scope>
    <source>
        <strain evidence="2 3">K1</strain>
    </source>
</reference>
<dbReference type="PROSITE" id="PS51257">
    <property type="entry name" value="PROKAR_LIPOPROTEIN"/>
    <property type="match status" value="1"/>
</dbReference>
<comment type="caution">
    <text evidence="2">The sequence shown here is derived from an EMBL/GenBank/DDBJ whole genome shotgun (WGS) entry which is preliminary data.</text>
</comment>
<dbReference type="Gene3D" id="2.40.128.410">
    <property type="match status" value="1"/>
</dbReference>
<gene>
    <name evidence="2" type="ORF">W5A_11771</name>
</gene>
<evidence type="ECO:0000313" key="3">
    <source>
        <dbReference type="Proteomes" id="UP000005938"/>
    </source>
</evidence>
<protein>
    <recommendedName>
        <fullName evidence="4">DUF4251 domain-containing protein</fullName>
    </recommendedName>
</protein>
<dbReference type="eggNOG" id="ENOG5032TRA">
    <property type="taxonomic scope" value="Bacteria"/>
</dbReference>
<keyword evidence="1" id="KW-0732">Signal</keyword>
<dbReference type="STRING" id="946077.W5A_11771"/>
<dbReference type="InterPro" id="IPR025347">
    <property type="entry name" value="DUF4251"/>
</dbReference>
<accession>I0W714</accession>